<dbReference type="Proteomes" id="UP000053328">
    <property type="component" value="Unassembled WGS sequence"/>
</dbReference>
<evidence type="ECO:0000313" key="3">
    <source>
        <dbReference type="EMBL" id="KIW17901.1"/>
    </source>
</evidence>
<dbReference type="VEuPathDB" id="FungiDB:PV08_05096"/>
<dbReference type="HOGENOM" id="CLU_030461_1_1_1"/>
<dbReference type="PANTHER" id="PTHR47435:SF4">
    <property type="entry name" value="KELCH REPEAT PROTEIN (AFU_ORTHOLOGUE AFUA_5G12780)"/>
    <property type="match status" value="1"/>
</dbReference>
<protein>
    <recommendedName>
        <fullName evidence="5">Kelch repeat protein</fullName>
    </recommendedName>
</protein>
<dbReference type="EMBL" id="KN847494">
    <property type="protein sequence ID" value="KIW17901.1"/>
    <property type="molecule type" value="Genomic_DNA"/>
</dbReference>
<gene>
    <name evidence="3" type="ORF">PV08_05096</name>
</gene>
<evidence type="ECO:0000256" key="2">
    <source>
        <dbReference type="ARBA" id="ARBA00023004"/>
    </source>
</evidence>
<dbReference type="PANTHER" id="PTHR47435">
    <property type="entry name" value="KELCH REPEAT PROTEIN (AFU_ORTHOLOGUE AFUA_5G12780)"/>
    <property type="match status" value="1"/>
</dbReference>
<dbReference type="InterPro" id="IPR015915">
    <property type="entry name" value="Kelch-typ_b-propeller"/>
</dbReference>
<keyword evidence="1" id="KW-0677">Repeat</keyword>
<dbReference type="Pfam" id="PF24681">
    <property type="entry name" value="Kelch_KLHDC2_KLHL20_DRC7"/>
    <property type="match status" value="1"/>
</dbReference>
<dbReference type="RefSeq" id="XP_016238117.1">
    <property type="nucleotide sequence ID" value="XM_016379440.1"/>
</dbReference>
<dbReference type="SUPFAM" id="SSF117281">
    <property type="entry name" value="Kelch motif"/>
    <property type="match status" value="2"/>
</dbReference>
<dbReference type="STRING" id="91928.A0A0D1YRN0"/>
<dbReference type="Gene3D" id="2.120.10.80">
    <property type="entry name" value="Kelch-type beta propeller"/>
    <property type="match status" value="2"/>
</dbReference>
<evidence type="ECO:0008006" key="5">
    <source>
        <dbReference type="Google" id="ProtNLM"/>
    </source>
</evidence>
<dbReference type="GeneID" id="27332179"/>
<dbReference type="AlphaFoldDB" id="A0A0D1YRN0"/>
<dbReference type="GO" id="GO:0019760">
    <property type="term" value="P:glucosinolate metabolic process"/>
    <property type="evidence" value="ECO:0007669"/>
    <property type="project" value="UniProtKB-ARBA"/>
</dbReference>
<name>A0A0D1YRN0_9EURO</name>
<keyword evidence="4" id="KW-1185">Reference proteome</keyword>
<evidence type="ECO:0000313" key="4">
    <source>
        <dbReference type="Proteomes" id="UP000053328"/>
    </source>
</evidence>
<keyword evidence="2" id="KW-0408">Iron</keyword>
<proteinExistence type="predicted"/>
<sequence length="338" mass="36630">MLSGTWKRCLSDPLICRSSQTLAVIGKTAYIYGGEIRPREPVDSSLYSFSIGQDESVQQIPISAITASHAPQPRVGTASTVIQGKMFVFSGRGGTAMAPIEEHGAFWSFDPATQSWSEITPQDRESPFPPGRSYHALANDGNDTIYLHSGCLAKDRLADLWAFDVSQRKWRQCAAAPDPPRGGASITFASGKLWRMNGFDGTKEQGGTLDIFSPGDNSWSTVRFAADGREGPSPRSVCCLLPLKIRGRETLLTMFGESDPSSLGHQGAGRMLGDVWVFDVDSGHWQEILPQGGSKPLPRGWFAADVVADVVADSTVLLQGGLSMSNERLDDAWLLEVH</sequence>
<dbReference type="OrthoDB" id="10250130at2759"/>
<evidence type="ECO:0000256" key="1">
    <source>
        <dbReference type="ARBA" id="ARBA00022737"/>
    </source>
</evidence>
<reference evidence="3 4" key="1">
    <citation type="submission" date="2015-01" db="EMBL/GenBank/DDBJ databases">
        <title>The Genome Sequence of Exophiala spinifera CBS89968.</title>
        <authorList>
            <consortium name="The Broad Institute Genomics Platform"/>
            <person name="Cuomo C."/>
            <person name="de Hoog S."/>
            <person name="Gorbushina A."/>
            <person name="Stielow B."/>
            <person name="Teixiera M."/>
            <person name="Abouelleil A."/>
            <person name="Chapman S.B."/>
            <person name="Priest M."/>
            <person name="Young S.K."/>
            <person name="Wortman J."/>
            <person name="Nusbaum C."/>
            <person name="Birren B."/>
        </authorList>
    </citation>
    <scope>NUCLEOTIDE SEQUENCE [LARGE SCALE GENOMIC DNA]</scope>
    <source>
        <strain evidence="3 4">CBS 89968</strain>
    </source>
</reference>
<accession>A0A0D1YRN0</accession>
<organism evidence="3 4">
    <name type="scientific">Exophiala spinifera</name>
    <dbReference type="NCBI Taxonomy" id="91928"/>
    <lineage>
        <taxon>Eukaryota</taxon>
        <taxon>Fungi</taxon>
        <taxon>Dikarya</taxon>
        <taxon>Ascomycota</taxon>
        <taxon>Pezizomycotina</taxon>
        <taxon>Eurotiomycetes</taxon>
        <taxon>Chaetothyriomycetidae</taxon>
        <taxon>Chaetothyriales</taxon>
        <taxon>Herpotrichiellaceae</taxon>
        <taxon>Exophiala</taxon>
    </lineage>
</organism>